<organism evidence="2 3">
    <name type="scientific">Pyrenophora seminiperda CCB06</name>
    <dbReference type="NCBI Taxonomy" id="1302712"/>
    <lineage>
        <taxon>Eukaryota</taxon>
        <taxon>Fungi</taxon>
        <taxon>Dikarya</taxon>
        <taxon>Ascomycota</taxon>
        <taxon>Pezizomycotina</taxon>
        <taxon>Dothideomycetes</taxon>
        <taxon>Pleosporomycetidae</taxon>
        <taxon>Pleosporales</taxon>
        <taxon>Pleosporineae</taxon>
        <taxon>Pleosporaceae</taxon>
        <taxon>Pyrenophora</taxon>
    </lineage>
</organism>
<dbReference type="PANTHER" id="PTHR31977:SF1">
    <property type="entry name" value="UPF0696 PROTEIN C11ORF68"/>
    <property type="match status" value="1"/>
</dbReference>
<name>A0A3M7M5L4_9PLEO</name>
<evidence type="ECO:0000256" key="1">
    <source>
        <dbReference type="ARBA" id="ARBA00010568"/>
    </source>
</evidence>
<dbReference type="SUPFAM" id="SSF55418">
    <property type="entry name" value="eIF4e-like"/>
    <property type="match status" value="1"/>
</dbReference>
<keyword evidence="3" id="KW-1185">Reference proteome</keyword>
<comment type="similarity">
    <text evidence="1">Belongs to the UPF0696 family.</text>
</comment>
<evidence type="ECO:0008006" key="4">
    <source>
        <dbReference type="Google" id="ProtNLM"/>
    </source>
</evidence>
<dbReference type="EMBL" id="KE747823">
    <property type="protein sequence ID" value="RMZ69805.1"/>
    <property type="molecule type" value="Genomic_DNA"/>
</dbReference>
<dbReference type="Pfam" id="PF08939">
    <property type="entry name" value="Bles03"/>
    <property type="match status" value="1"/>
</dbReference>
<evidence type="ECO:0000313" key="2">
    <source>
        <dbReference type="EMBL" id="RMZ69805.1"/>
    </source>
</evidence>
<dbReference type="InterPro" id="IPR015034">
    <property type="entry name" value="Bles03"/>
</dbReference>
<dbReference type="OrthoDB" id="10067381at2759"/>
<dbReference type="Gene3D" id="3.30.760.10">
    <property type="entry name" value="RNA Cap, Translation Initiation Factor Eif4e"/>
    <property type="match status" value="1"/>
</dbReference>
<protein>
    <recommendedName>
        <fullName evidence="4">DUF1917-domain-containing protein</fullName>
    </recommendedName>
</protein>
<proteinExistence type="inferred from homology"/>
<accession>A0A3M7M5L4</accession>
<sequence>MVSDEDEQERQIQLAESFNPDSFWRVHSKDLNTIAHAAKAQLLVKKAAAEPDPASPTTNNVQPGMEENKMHISPSPELQLFNSLEGQPEAWQLGEPVDDFINRLPPLTTPIATCPWIWAMNPHRTPYDKYCPRADDFTTRGRQLLVQSSKTRRKIREEGANGPKAMVTKLLSQESKALQERIASLARETHVIAGKWMLFPRAEDVTRVWRKIVTGVIDNRLGCGCKVATDNGKNERLLCVYTKNFENTDDVLRVLNELNSMGLVPAEKPIYYKSDAYTYLDLIHGTASGYGLQASLYNSQSLLADGKISKSVSLPQKK</sequence>
<dbReference type="PANTHER" id="PTHR31977">
    <property type="entry name" value="UPF0696 PROTEIN C11ORF68"/>
    <property type="match status" value="1"/>
</dbReference>
<dbReference type="AlphaFoldDB" id="A0A3M7M5L4"/>
<evidence type="ECO:0000313" key="3">
    <source>
        <dbReference type="Proteomes" id="UP000265663"/>
    </source>
</evidence>
<reference evidence="2 3" key="1">
    <citation type="journal article" date="2014" name="PLoS ONE">
        <title>De novo Genome Assembly of the Fungal Plant Pathogen Pyrenophora semeniperda.</title>
        <authorList>
            <person name="Soliai M.M."/>
            <person name="Meyer S.E."/>
            <person name="Udall J.A."/>
            <person name="Elzinga D.E."/>
            <person name="Hermansen R.A."/>
            <person name="Bodily P.M."/>
            <person name="Hart A.A."/>
            <person name="Coleman C.E."/>
        </authorList>
    </citation>
    <scope>NUCLEOTIDE SEQUENCE [LARGE SCALE GENOMIC DNA]</scope>
    <source>
        <strain evidence="2 3">CCB06</strain>
        <tissue evidence="2">Mycelium</tissue>
    </source>
</reference>
<gene>
    <name evidence="2" type="ORF">GMOD_00008717</name>
</gene>
<dbReference type="Proteomes" id="UP000265663">
    <property type="component" value="Unassembled WGS sequence"/>
</dbReference>
<dbReference type="InterPro" id="IPR023398">
    <property type="entry name" value="TIF_eIF4e-like"/>
</dbReference>